<dbReference type="InterPro" id="IPR036732">
    <property type="entry name" value="AFP_Neu5c_C_sf"/>
</dbReference>
<dbReference type="NCBIfam" id="TIGR03569">
    <property type="entry name" value="NeuB_NnaB"/>
    <property type="match status" value="1"/>
</dbReference>
<dbReference type="InterPro" id="IPR020007">
    <property type="entry name" value="NeuB/NeuA"/>
</dbReference>
<accession>A0ABM8AYK0</accession>
<sequence>MNRNSVFIIAEAGVNHNGDMDLARRLIEVAAKAGADAVKFQTFRAKEIVTTLAQKANYQKETSGAKESQFAMLKKLELDTRAHENLIAHAQKNNIEFLSTPFDAESLDMLLELGIATIKIPSGEITNLPYLRRVGNKGVPIVMSTGMTTLEEVKAAVTVLMETGASAKDITLLHCNTQYPTPLEDANLKAMDTLALTFPECAIGYSDHTPGIACPIAATAMGASLIEKHFTLDKTMEGPDHAASINPEELTAMVSGIRDIEKALGDGTKQPSVSEKENINIARRFLVAAAPIMAGEPFTKANVVAKRTGQGGISPMRWDEIMQKSASRNFHTGEIIEL</sequence>
<dbReference type="Gene3D" id="3.90.1210.10">
    <property type="entry name" value="Antifreeze-like/N-acetylneuraminic acid synthase C-terminal domain"/>
    <property type="match status" value="1"/>
</dbReference>
<dbReference type="Proteomes" id="UP001317742">
    <property type="component" value="Chromosome"/>
</dbReference>
<dbReference type="RefSeq" id="WP_281762486.1">
    <property type="nucleotide sequence ID" value="NZ_AP026709.1"/>
</dbReference>
<dbReference type="InterPro" id="IPR051690">
    <property type="entry name" value="PseI-like"/>
</dbReference>
<dbReference type="Pfam" id="PF08666">
    <property type="entry name" value="SAF"/>
    <property type="match status" value="1"/>
</dbReference>
<dbReference type="CDD" id="cd11615">
    <property type="entry name" value="SAF_NeuB_like"/>
    <property type="match status" value="1"/>
</dbReference>
<dbReference type="InterPro" id="IPR006190">
    <property type="entry name" value="SAF_AFP_Neu5Ac"/>
</dbReference>
<dbReference type="InterPro" id="IPR013785">
    <property type="entry name" value="Aldolase_TIM"/>
</dbReference>
<protein>
    <submittedName>
        <fullName evidence="2">N,N'-diacetyllegionaminic acid synthase</fullName>
    </submittedName>
</protein>
<dbReference type="Pfam" id="PF03102">
    <property type="entry name" value="NeuB"/>
    <property type="match status" value="1"/>
</dbReference>
<evidence type="ECO:0000313" key="3">
    <source>
        <dbReference type="Proteomes" id="UP001317742"/>
    </source>
</evidence>
<dbReference type="PANTHER" id="PTHR42966">
    <property type="entry name" value="N-ACETYLNEURAMINATE SYNTHASE"/>
    <property type="match status" value="1"/>
</dbReference>
<dbReference type="PROSITE" id="PS50844">
    <property type="entry name" value="AFP_LIKE"/>
    <property type="match status" value="1"/>
</dbReference>
<dbReference type="SUPFAM" id="SSF51269">
    <property type="entry name" value="AFP III-like domain"/>
    <property type="match status" value="1"/>
</dbReference>
<gene>
    <name evidence="2" type="primary">legI</name>
    <name evidence="2" type="ORF">SYK_09520</name>
</gene>
<reference evidence="2 3" key="1">
    <citation type="submission" date="2022-08" db="EMBL/GenBank/DDBJ databases">
        <title>Genome Sequence of the sulphate-reducing bacterium, Pseudodesulfovibrio sp. SYK.</title>
        <authorList>
            <person name="Kondo R."/>
            <person name="Kataoka T."/>
        </authorList>
    </citation>
    <scope>NUCLEOTIDE SEQUENCE [LARGE SCALE GENOMIC DNA]</scope>
    <source>
        <strain evidence="2 3">SYK</strain>
    </source>
</reference>
<keyword evidence="3" id="KW-1185">Reference proteome</keyword>
<dbReference type="InterPro" id="IPR057736">
    <property type="entry name" value="SAF_PseI/NeuA/NeuB"/>
</dbReference>
<evidence type="ECO:0000259" key="1">
    <source>
        <dbReference type="PROSITE" id="PS50844"/>
    </source>
</evidence>
<name>A0ABM8AYK0_9BACT</name>
<feature type="domain" description="AFP-like" evidence="1">
    <location>
        <begin position="285"/>
        <end position="338"/>
    </location>
</feature>
<dbReference type="InterPro" id="IPR013974">
    <property type="entry name" value="SAF"/>
</dbReference>
<dbReference type="Gene3D" id="3.20.20.70">
    <property type="entry name" value="Aldolase class I"/>
    <property type="match status" value="1"/>
</dbReference>
<organism evidence="2 3">
    <name type="scientific">Pseudodesulfovibrio nedwellii</name>
    <dbReference type="NCBI Taxonomy" id="2973072"/>
    <lineage>
        <taxon>Bacteria</taxon>
        <taxon>Pseudomonadati</taxon>
        <taxon>Thermodesulfobacteriota</taxon>
        <taxon>Desulfovibrionia</taxon>
        <taxon>Desulfovibrionales</taxon>
        <taxon>Desulfovibrionaceae</taxon>
    </lineage>
</organism>
<evidence type="ECO:0000313" key="2">
    <source>
        <dbReference type="EMBL" id="BDQ36592.1"/>
    </source>
</evidence>
<dbReference type="InterPro" id="IPR013132">
    <property type="entry name" value="PseI/NeuA/B-like_N"/>
</dbReference>
<proteinExistence type="predicted"/>
<dbReference type="SUPFAM" id="SSF51569">
    <property type="entry name" value="Aldolase"/>
    <property type="match status" value="1"/>
</dbReference>
<dbReference type="PANTHER" id="PTHR42966:SF1">
    <property type="entry name" value="SIALIC ACID SYNTHASE"/>
    <property type="match status" value="1"/>
</dbReference>
<dbReference type="EMBL" id="AP026709">
    <property type="protein sequence ID" value="BDQ36592.1"/>
    <property type="molecule type" value="Genomic_DNA"/>
</dbReference>